<dbReference type="Pfam" id="PF01261">
    <property type="entry name" value="AP_endonuc_2"/>
    <property type="match status" value="1"/>
</dbReference>
<feature type="chain" id="PRO_5038070238" evidence="1">
    <location>
        <begin position="28"/>
        <end position="284"/>
    </location>
</feature>
<dbReference type="KEGG" id="cpi:Cpin_4669"/>
<evidence type="ECO:0000313" key="4">
    <source>
        <dbReference type="Proteomes" id="UP000002215"/>
    </source>
</evidence>
<keyword evidence="3" id="KW-0413">Isomerase</keyword>
<gene>
    <name evidence="3" type="ordered locus">Cpin_4669</name>
</gene>
<dbReference type="OrthoDB" id="1121759at2"/>
<keyword evidence="1" id="KW-0732">Signal</keyword>
<dbReference type="EMBL" id="CP001699">
    <property type="protein sequence ID" value="ACU62106.1"/>
    <property type="molecule type" value="Genomic_DNA"/>
</dbReference>
<evidence type="ECO:0000313" key="3">
    <source>
        <dbReference type="EMBL" id="ACU62106.1"/>
    </source>
</evidence>
<evidence type="ECO:0000256" key="1">
    <source>
        <dbReference type="SAM" id="SignalP"/>
    </source>
</evidence>
<dbReference type="GO" id="GO:0016853">
    <property type="term" value="F:isomerase activity"/>
    <property type="evidence" value="ECO:0007669"/>
    <property type="project" value="UniProtKB-KW"/>
</dbReference>
<proteinExistence type="predicted"/>
<accession>A0A979GX08</accession>
<dbReference type="Proteomes" id="UP000002215">
    <property type="component" value="Chromosome"/>
</dbReference>
<dbReference type="InterPro" id="IPR050312">
    <property type="entry name" value="IolE/XylAMocC-like"/>
</dbReference>
<dbReference type="PANTHER" id="PTHR12110">
    <property type="entry name" value="HYDROXYPYRUVATE ISOMERASE"/>
    <property type="match status" value="1"/>
</dbReference>
<name>A0A979GX08_CHIPD</name>
<dbReference type="InterPro" id="IPR013022">
    <property type="entry name" value="Xyl_isomerase-like_TIM-brl"/>
</dbReference>
<protein>
    <submittedName>
        <fullName evidence="3">Xylose isomerase domain protein TIM barrel</fullName>
    </submittedName>
</protein>
<dbReference type="RefSeq" id="WP_012792274.1">
    <property type="nucleotide sequence ID" value="NC_013132.1"/>
</dbReference>
<dbReference type="PANTHER" id="PTHR12110:SF41">
    <property type="entry name" value="INOSOSE DEHYDRATASE"/>
    <property type="match status" value="1"/>
</dbReference>
<organism evidence="3 4">
    <name type="scientific">Chitinophaga pinensis (strain ATCC 43595 / DSM 2588 / LMG 13176 / NBRC 15968 / NCIMB 11800 / UQM 2034)</name>
    <dbReference type="NCBI Taxonomy" id="485918"/>
    <lineage>
        <taxon>Bacteria</taxon>
        <taxon>Pseudomonadati</taxon>
        <taxon>Bacteroidota</taxon>
        <taxon>Chitinophagia</taxon>
        <taxon>Chitinophagales</taxon>
        <taxon>Chitinophagaceae</taxon>
        <taxon>Chitinophaga</taxon>
    </lineage>
</organism>
<dbReference type="SUPFAM" id="SSF51658">
    <property type="entry name" value="Xylose isomerase-like"/>
    <property type="match status" value="1"/>
</dbReference>
<evidence type="ECO:0000259" key="2">
    <source>
        <dbReference type="Pfam" id="PF01261"/>
    </source>
</evidence>
<dbReference type="AlphaFoldDB" id="A0A979GX08"/>
<feature type="domain" description="Xylose isomerase-like TIM barrel" evidence="2">
    <location>
        <begin position="58"/>
        <end position="276"/>
    </location>
</feature>
<dbReference type="InterPro" id="IPR036237">
    <property type="entry name" value="Xyl_isomerase-like_sf"/>
</dbReference>
<reference evidence="4" key="1">
    <citation type="submission" date="2009-08" db="EMBL/GenBank/DDBJ databases">
        <title>The complete genome of Chitinophaga pinensis DSM 2588.</title>
        <authorList>
            <consortium name="US DOE Joint Genome Institute (JGI-PGF)"/>
            <person name="Lucas S."/>
            <person name="Copeland A."/>
            <person name="Lapidus A."/>
            <person name="Glavina del Rio T."/>
            <person name="Dalin E."/>
            <person name="Tice H."/>
            <person name="Bruce D."/>
            <person name="Goodwin L."/>
            <person name="Pitluck S."/>
            <person name="Kyrpides N."/>
            <person name="Mavromatis K."/>
            <person name="Ivanova N."/>
            <person name="Mikhailova N."/>
            <person name="Sims D."/>
            <person name="Meinche L."/>
            <person name="Brettin T."/>
            <person name="Detter J.C."/>
            <person name="Han C."/>
            <person name="Larimer F."/>
            <person name="Land M."/>
            <person name="Hauser L."/>
            <person name="Markowitz V."/>
            <person name="Cheng J.-F."/>
            <person name="Hugenholtz P."/>
            <person name="Woyke T."/>
            <person name="Wu D."/>
            <person name="Spring S."/>
            <person name="Klenk H.-P."/>
            <person name="Eisen J.A."/>
        </authorList>
    </citation>
    <scope>NUCLEOTIDE SEQUENCE [LARGE SCALE GENOMIC DNA]</scope>
    <source>
        <strain evidence="4">ATCC 43595 / DSM 2588 / LMG 13176 / NBRC 15968 / NCIMB 11800 / UQM 2034</strain>
    </source>
</reference>
<sequence length="284" mass="31780">MIKKLSSVLFLAGVLAGATMTSTLSFAQGKAADKLGWKLGAQAYTFNRFTLGQALEKMDSAGIEYVECYNGQTIGDGIDGKFDWRMDAAKQAEVKAMFKAKKKKLVAYGVVSPASELEWEQVFKFAKSMGIQVITAEPKREHWDAVSALCDKYKIKVAIHDHPKPSHYWHPDSVLVAIQGRSKYMGACADIGHWVRSGMEPVDCIKQLKGHVLHLHFKDLNEKSRDAHDVIWGNGVCNMPAVLAELKAQGFKGMFSVEYEYNWDNSVPDVKESVKFWWDQVGKL</sequence>
<dbReference type="Gene3D" id="3.20.20.150">
    <property type="entry name" value="Divalent-metal-dependent TIM barrel enzymes"/>
    <property type="match status" value="1"/>
</dbReference>
<reference evidence="3 4" key="2">
    <citation type="journal article" date="2010" name="Stand. Genomic Sci.">
        <title>Complete genome sequence of Chitinophaga pinensis type strain (UQM 2034).</title>
        <authorList>
            <person name="Glavina Del Rio T."/>
            <person name="Abt B."/>
            <person name="Spring S."/>
            <person name="Lapidus A."/>
            <person name="Nolan M."/>
            <person name="Tice H."/>
            <person name="Copeland A."/>
            <person name="Cheng J.F."/>
            <person name="Chen F."/>
            <person name="Bruce D."/>
            <person name="Goodwin L."/>
            <person name="Pitluck S."/>
            <person name="Ivanova N."/>
            <person name="Mavromatis K."/>
            <person name="Mikhailova N."/>
            <person name="Pati A."/>
            <person name="Chen A."/>
            <person name="Palaniappan K."/>
            <person name="Land M."/>
            <person name="Hauser L."/>
            <person name="Chang Y.J."/>
            <person name="Jeffries C.D."/>
            <person name="Chain P."/>
            <person name="Saunders E."/>
            <person name="Detter J.C."/>
            <person name="Brettin T."/>
            <person name="Rohde M."/>
            <person name="Goker M."/>
            <person name="Bristow J."/>
            <person name="Eisen J.A."/>
            <person name="Markowitz V."/>
            <person name="Hugenholtz P."/>
            <person name="Kyrpides N.C."/>
            <person name="Klenk H.P."/>
            <person name="Lucas S."/>
        </authorList>
    </citation>
    <scope>NUCLEOTIDE SEQUENCE [LARGE SCALE GENOMIC DNA]</scope>
    <source>
        <strain evidence="4">ATCC 43595 / DSM 2588 / LMG 13176 / NBRC 15968 / NCIMB 11800 / UQM 2034</strain>
    </source>
</reference>
<feature type="signal peptide" evidence="1">
    <location>
        <begin position="1"/>
        <end position="27"/>
    </location>
</feature>